<feature type="region of interest" description="Disordered" evidence="1">
    <location>
        <begin position="173"/>
        <end position="194"/>
    </location>
</feature>
<dbReference type="Proteomes" id="UP000224634">
    <property type="component" value="Unassembled WGS sequence"/>
</dbReference>
<proteinExistence type="predicted"/>
<dbReference type="AlphaFoldDB" id="A0A2B7YPX3"/>
<gene>
    <name evidence="2" type="ORF">AJ80_02948</name>
</gene>
<dbReference type="OrthoDB" id="4364812at2759"/>
<dbReference type="EMBL" id="PDNA01000030">
    <property type="protein sequence ID" value="PGH23033.1"/>
    <property type="molecule type" value="Genomic_DNA"/>
</dbReference>
<name>A0A2B7YPX3_POLH7</name>
<feature type="compositionally biased region" description="Basic and acidic residues" evidence="1">
    <location>
        <begin position="287"/>
        <end position="298"/>
    </location>
</feature>
<organism evidence="2 3">
    <name type="scientific">Polytolypa hystricis (strain UAMH7299)</name>
    <dbReference type="NCBI Taxonomy" id="1447883"/>
    <lineage>
        <taxon>Eukaryota</taxon>
        <taxon>Fungi</taxon>
        <taxon>Dikarya</taxon>
        <taxon>Ascomycota</taxon>
        <taxon>Pezizomycotina</taxon>
        <taxon>Eurotiomycetes</taxon>
        <taxon>Eurotiomycetidae</taxon>
        <taxon>Onygenales</taxon>
        <taxon>Onygenales incertae sedis</taxon>
        <taxon>Polytolypa</taxon>
    </lineage>
</organism>
<evidence type="ECO:0000313" key="2">
    <source>
        <dbReference type="EMBL" id="PGH23033.1"/>
    </source>
</evidence>
<reference evidence="2 3" key="1">
    <citation type="submission" date="2017-10" db="EMBL/GenBank/DDBJ databases">
        <title>Comparative genomics in systemic dimorphic fungi from Ajellomycetaceae.</title>
        <authorList>
            <person name="Munoz J.F."/>
            <person name="Mcewen J.G."/>
            <person name="Clay O.K."/>
            <person name="Cuomo C.A."/>
        </authorList>
    </citation>
    <scope>NUCLEOTIDE SEQUENCE [LARGE SCALE GENOMIC DNA]</scope>
    <source>
        <strain evidence="2 3">UAMH7299</strain>
    </source>
</reference>
<keyword evidence="3" id="KW-1185">Reference proteome</keyword>
<feature type="region of interest" description="Disordered" evidence="1">
    <location>
        <begin position="260"/>
        <end position="306"/>
    </location>
</feature>
<sequence length="402" mass="45426">MSGETKLKKETQFGRIPFDLYALEHWDYDAPKETDGEQWKQLAKGYLAMPPIDRRPYHAKAGKLKGAKNDGSHPNLVFDKIERVLRPFQTNRERNASELSGPRGPIWVQLCYDKALHYKYAELTYWAEVGSTEGSVDTDMAMDDEELYDLDDDADRLRQKLLERMPGLCDRRRSNYRRNEGRRSRRLDPPDSLKSQSQHMEAFFYFADREAIEQEFVKVMWLDAHGNCLLITKMAPNELTGMRCMFHDGYTMEEAVLDHGIHDSDKDDGDDDDDDEEGSPKQKGKRKADPDPPSEKSSKTRRGINKKSADYKAGYEAGYDAGLKDGVQAMQDTQYDDGGTMMDASAIVAALSCGHFKPSRSAKSDFANDLFLVNPNPPDARVAGALLEELVLSSCSGLICVH</sequence>
<feature type="compositionally biased region" description="Basic and acidic residues" evidence="1">
    <location>
        <begin position="173"/>
        <end position="191"/>
    </location>
</feature>
<feature type="compositionally biased region" description="Acidic residues" evidence="1">
    <location>
        <begin position="266"/>
        <end position="277"/>
    </location>
</feature>
<comment type="caution">
    <text evidence="2">The sequence shown here is derived from an EMBL/GenBank/DDBJ whole genome shotgun (WGS) entry which is preliminary data.</text>
</comment>
<evidence type="ECO:0000313" key="3">
    <source>
        <dbReference type="Proteomes" id="UP000224634"/>
    </source>
</evidence>
<evidence type="ECO:0000256" key="1">
    <source>
        <dbReference type="SAM" id="MobiDB-lite"/>
    </source>
</evidence>
<protein>
    <submittedName>
        <fullName evidence="2">Uncharacterized protein</fullName>
    </submittedName>
</protein>
<accession>A0A2B7YPX3</accession>